<dbReference type="InterPro" id="IPR017972">
    <property type="entry name" value="Cyt_P450_CS"/>
</dbReference>
<dbReference type="GO" id="GO:0004497">
    <property type="term" value="F:monooxygenase activity"/>
    <property type="evidence" value="ECO:0007669"/>
    <property type="project" value="UniProtKB-KW"/>
</dbReference>
<dbReference type="AlphaFoldDB" id="A0AAE8MLT1"/>
<organism evidence="7 8">
    <name type="scientific">Fusarium torulosum</name>
    <dbReference type="NCBI Taxonomy" id="33205"/>
    <lineage>
        <taxon>Eukaryota</taxon>
        <taxon>Fungi</taxon>
        <taxon>Dikarya</taxon>
        <taxon>Ascomycota</taxon>
        <taxon>Pezizomycotina</taxon>
        <taxon>Sordariomycetes</taxon>
        <taxon>Hypocreomycetidae</taxon>
        <taxon>Hypocreales</taxon>
        <taxon>Nectriaceae</taxon>
        <taxon>Fusarium</taxon>
    </lineage>
</organism>
<keyword evidence="5 6" id="KW-0349">Heme</keyword>
<protein>
    <submittedName>
        <fullName evidence="7">Related to cytochrome P450</fullName>
    </submittedName>
</protein>
<evidence type="ECO:0000256" key="1">
    <source>
        <dbReference type="ARBA" id="ARBA00010617"/>
    </source>
</evidence>
<dbReference type="GO" id="GO:0020037">
    <property type="term" value="F:heme binding"/>
    <property type="evidence" value="ECO:0007669"/>
    <property type="project" value="InterPro"/>
</dbReference>
<evidence type="ECO:0000313" key="8">
    <source>
        <dbReference type="Proteomes" id="UP001187734"/>
    </source>
</evidence>
<dbReference type="GO" id="GO:0016705">
    <property type="term" value="F:oxidoreductase activity, acting on paired donors, with incorporation or reduction of molecular oxygen"/>
    <property type="evidence" value="ECO:0007669"/>
    <property type="project" value="InterPro"/>
</dbReference>
<gene>
    <name evidence="7" type="ORF">FTOL_12964</name>
</gene>
<accession>A0AAE8MLT1</accession>
<evidence type="ECO:0000256" key="4">
    <source>
        <dbReference type="ARBA" id="ARBA00023004"/>
    </source>
</evidence>
<dbReference type="PANTHER" id="PTHR46300">
    <property type="entry name" value="P450, PUTATIVE (EUROFUNG)-RELATED-RELATED"/>
    <property type="match status" value="1"/>
</dbReference>
<dbReference type="GO" id="GO:0005506">
    <property type="term" value="F:iron ion binding"/>
    <property type="evidence" value="ECO:0007669"/>
    <property type="project" value="InterPro"/>
</dbReference>
<dbReference type="PRINTS" id="PR00463">
    <property type="entry name" value="EP450I"/>
</dbReference>
<comment type="similarity">
    <text evidence="1 6">Belongs to the cytochrome P450 family.</text>
</comment>
<evidence type="ECO:0000256" key="6">
    <source>
        <dbReference type="RuleBase" id="RU000461"/>
    </source>
</evidence>
<dbReference type="Proteomes" id="UP001187734">
    <property type="component" value="Unassembled WGS sequence"/>
</dbReference>
<evidence type="ECO:0000256" key="2">
    <source>
        <dbReference type="ARBA" id="ARBA00022723"/>
    </source>
</evidence>
<comment type="cofactor">
    <cofactor evidence="5">
        <name>heme</name>
        <dbReference type="ChEBI" id="CHEBI:30413"/>
    </cofactor>
</comment>
<dbReference type="SUPFAM" id="SSF48264">
    <property type="entry name" value="Cytochrome P450"/>
    <property type="match status" value="1"/>
</dbReference>
<dbReference type="InterPro" id="IPR001128">
    <property type="entry name" value="Cyt_P450"/>
</dbReference>
<dbReference type="Pfam" id="PF00067">
    <property type="entry name" value="p450"/>
    <property type="match status" value="1"/>
</dbReference>
<keyword evidence="2 5" id="KW-0479">Metal-binding</keyword>
<proteinExistence type="inferred from homology"/>
<dbReference type="PROSITE" id="PS00086">
    <property type="entry name" value="CYTOCHROME_P450"/>
    <property type="match status" value="1"/>
</dbReference>
<dbReference type="PANTHER" id="PTHR46300:SF12">
    <property type="entry name" value="P450, PUTATIVE (EUROFUNG)-RELATED"/>
    <property type="match status" value="1"/>
</dbReference>
<sequence length="468" mass="53311">MPSKGQGPYMTTLASKSGDMFTMSFGGTPWLFLNSRRAVTALLDKKAAIYSSRQNLPMANDVISGNKRLLLMPYGSEWRKQRKAMHQILNNTKSNMFQPFQDVESRALLYHYMDKPDRWWEANARFANSIIMSVTYGKRSNLGDPNLASLLNNAEQFVPYLMPGQALVDIFPGLLRLPIPLSWQPWRWWGDALHQSTKRYSQVDIRSAYKKLMDDLLERRRLGVQRPCFMTEFLDDNSHGEFTTEDCYFMAGTLIEAGSDTTRITLMEILAAAVLYPDWVERTQQQLDLVCGPIAERLPDFGDMPQLPLIKGIIKESLRWKPAIAETGIPHSLIKDDMFDGYKIAAGTVVTYNHWAISHLDYKDPERFYPERFLDDDLDVPTKGHLGFGAGRRVCVGNTVAWNNMFIAVSRLLYCFDLTGVPGETIDTSARFDSEYGKAPFSVNIKPRSEAHRQLIERECADAARMES</sequence>
<dbReference type="InterPro" id="IPR036396">
    <property type="entry name" value="Cyt_P450_sf"/>
</dbReference>
<evidence type="ECO:0000256" key="5">
    <source>
        <dbReference type="PIRSR" id="PIRSR602401-1"/>
    </source>
</evidence>
<feature type="binding site" description="axial binding residue" evidence="5">
    <location>
        <position position="395"/>
    </location>
    <ligand>
        <name>heme</name>
        <dbReference type="ChEBI" id="CHEBI:30413"/>
    </ligand>
    <ligandPart>
        <name>Fe</name>
        <dbReference type="ChEBI" id="CHEBI:18248"/>
    </ligandPart>
</feature>
<name>A0AAE8MLT1_9HYPO</name>
<keyword evidence="6" id="KW-0503">Monooxygenase</keyword>
<keyword evidence="8" id="KW-1185">Reference proteome</keyword>
<dbReference type="CDD" id="cd11065">
    <property type="entry name" value="CYP64-like"/>
    <property type="match status" value="1"/>
</dbReference>
<dbReference type="InterPro" id="IPR050364">
    <property type="entry name" value="Cytochrome_P450_fung"/>
</dbReference>
<dbReference type="EMBL" id="ONZP01000678">
    <property type="protein sequence ID" value="SPJ89603.1"/>
    <property type="molecule type" value="Genomic_DNA"/>
</dbReference>
<reference evidence="7" key="1">
    <citation type="submission" date="2018-03" db="EMBL/GenBank/DDBJ databases">
        <authorList>
            <person name="Guldener U."/>
        </authorList>
    </citation>
    <scope>NUCLEOTIDE SEQUENCE</scope>
</reference>
<comment type="caution">
    <text evidence="7">The sequence shown here is derived from an EMBL/GenBank/DDBJ whole genome shotgun (WGS) entry which is preliminary data.</text>
</comment>
<evidence type="ECO:0000313" key="7">
    <source>
        <dbReference type="EMBL" id="SPJ89603.1"/>
    </source>
</evidence>
<evidence type="ECO:0000256" key="3">
    <source>
        <dbReference type="ARBA" id="ARBA00023002"/>
    </source>
</evidence>
<dbReference type="PRINTS" id="PR00385">
    <property type="entry name" value="P450"/>
</dbReference>
<keyword evidence="3 6" id="KW-0560">Oxidoreductase</keyword>
<dbReference type="Gene3D" id="1.10.630.10">
    <property type="entry name" value="Cytochrome P450"/>
    <property type="match status" value="1"/>
</dbReference>
<dbReference type="InterPro" id="IPR002401">
    <property type="entry name" value="Cyt_P450_E_grp-I"/>
</dbReference>
<keyword evidence="4 5" id="KW-0408">Iron</keyword>